<accession>A0ABN1EE57</accession>
<evidence type="ECO:0000313" key="2">
    <source>
        <dbReference type="EMBL" id="GAA0563846.1"/>
    </source>
</evidence>
<reference evidence="2 3" key="1">
    <citation type="journal article" date="2019" name="Int. J. Syst. Evol. Microbiol.">
        <title>The Global Catalogue of Microorganisms (GCM) 10K type strain sequencing project: providing services to taxonomists for standard genome sequencing and annotation.</title>
        <authorList>
            <consortium name="The Broad Institute Genomics Platform"/>
            <consortium name="The Broad Institute Genome Sequencing Center for Infectious Disease"/>
            <person name="Wu L."/>
            <person name="Ma J."/>
        </authorList>
    </citation>
    <scope>NUCLEOTIDE SEQUENCE [LARGE SCALE GENOMIC DNA]</scope>
    <source>
        <strain evidence="2 3">JCM 14331</strain>
    </source>
</reference>
<dbReference type="EMBL" id="BAAAEO010000006">
    <property type="protein sequence ID" value="GAA0563846.1"/>
    <property type="molecule type" value="Genomic_DNA"/>
</dbReference>
<feature type="signal peptide" evidence="1">
    <location>
        <begin position="1"/>
        <end position="26"/>
    </location>
</feature>
<keyword evidence="3" id="KW-1185">Reference proteome</keyword>
<dbReference type="Proteomes" id="UP001501169">
    <property type="component" value="Unassembled WGS sequence"/>
</dbReference>
<gene>
    <name evidence="2" type="ORF">GCM10009098_34980</name>
</gene>
<keyword evidence="1" id="KW-0732">Signal</keyword>
<comment type="caution">
    <text evidence="2">The sequence shown here is derived from an EMBL/GenBank/DDBJ whole genome shotgun (WGS) entry which is preliminary data.</text>
</comment>
<proteinExistence type="predicted"/>
<evidence type="ECO:0000256" key="1">
    <source>
        <dbReference type="SAM" id="SignalP"/>
    </source>
</evidence>
<evidence type="ECO:0000313" key="3">
    <source>
        <dbReference type="Proteomes" id="UP001501169"/>
    </source>
</evidence>
<name>A0ABN1EE57_9GAMM</name>
<organism evidence="2 3">
    <name type="scientific">Rheinheimera aquimaris</name>
    <dbReference type="NCBI Taxonomy" id="412437"/>
    <lineage>
        <taxon>Bacteria</taxon>
        <taxon>Pseudomonadati</taxon>
        <taxon>Pseudomonadota</taxon>
        <taxon>Gammaproteobacteria</taxon>
        <taxon>Chromatiales</taxon>
        <taxon>Chromatiaceae</taxon>
        <taxon>Rheinheimera</taxon>
    </lineage>
</organism>
<dbReference type="RefSeq" id="WP_226768065.1">
    <property type="nucleotide sequence ID" value="NZ_BAAAEO010000006.1"/>
</dbReference>
<sequence length="276" mass="30330">MLLIKRFSAVFAICGFVILTTTTAIAADSGSKYDVVGITLGMTVEDAKQKLRDFGIEEQSIYETRMSYSYSDGVNHNFKTDDFVYRIIGANEARYKDGKQYSDSITLYFSPPPEGGRLVGLQRLMLNGIDPVTGGQFKQAVIDKYGEPTAANSNTLNWKFGSGNKNCLSASQDGTGVALPDSSKNKSILDMVFLKRSGQYRLDLFRVSRVKNLDECANMLEFKLTATDTKPANSVTTTMIDIPSWVQAELAAGAEVERLRKVAVEKREGKGKVPAL</sequence>
<protein>
    <submittedName>
        <fullName evidence="2">Uncharacterized protein</fullName>
    </submittedName>
</protein>
<feature type="chain" id="PRO_5046099755" evidence="1">
    <location>
        <begin position="27"/>
        <end position="276"/>
    </location>
</feature>